<dbReference type="Proteomes" id="UP001159042">
    <property type="component" value="Unassembled WGS sequence"/>
</dbReference>
<reference evidence="2 3" key="1">
    <citation type="journal article" date="2023" name="Insect Mol. Biol.">
        <title>Genome sequencing provides insights into the evolution of gene families encoding plant cell wall-degrading enzymes in longhorned beetles.</title>
        <authorList>
            <person name="Shin N.R."/>
            <person name="Okamura Y."/>
            <person name="Kirsch R."/>
            <person name="Pauchet Y."/>
        </authorList>
    </citation>
    <scope>NUCLEOTIDE SEQUENCE [LARGE SCALE GENOMIC DNA]</scope>
    <source>
        <strain evidence="2">EAD_L_NR</strain>
    </source>
</reference>
<gene>
    <name evidence="2" type="ORF">NQ315_014922</name>
</gene>
<evidence type="ECO:0000256" key="1">
    <source>
        <dbReference type="SAM" id="Coils"/>
    </source>
</evidence>
<accession>A0AAV8VAZ8</accession>
<organism evidence="2 3">
    <name type="scientific">Exocentrus adspersus</name>
    <dbReference type="NCBI Taxonomy" id="1586481"/>
    <lineage>
        <taxon>Eukaryota</taxon>
        <taxon>Metazoa</taxon>
        <taxon>Ecdysozoa</taxon>
        <taxon>Arthropoda</taxon>
        <taxon>Hexapoda</taxon>
        <taxon>Insecta</taxon>
        <taxon>Pterygota</taxon>
        <taxon>Neoptera</taxon>
        <taxon>Endopterygota</taxon>
        <taxon>Coleoptera</taxon>
        <taxon>Polyphaga</taxon>
        <taxon>Cucujiformia</taxon>
        <taxon>Chrysomeloidea</taxon>
        <taxon>Cerambycidae</taxon>
        <taxon>Lamiinae</taxon>
        <taxon>Acanthocinini</taxon>
        <taxon>Exocentrus</taxon>
    </lineage>
</organism>
<proteinExistence type="predicted"/>
<protein>
    <submittedName>
        <fullName evidence="2">Uncharacterized protein</fullName>
    </submittedName>
</protein>
<sequence>MEMALDAVKCLEEASLPGPFRKGLKRSAVDLDDEANSDDDFLNTSAQPAVVVPTSRGKNMALVRKAARAVSPTVSGYSSSSSSSADFSKPSEEKWIAMIEEEFRKREEFNLQMDDKMGNITKKIRGIDDHISRVKGEKKSLRAHREALREHIRLLDEQIRVLDAQELTLDKKERSASERKKDIRRSLQNFIKLIGNNAY</sequence>
<evidence type="ECO:0000313" key="2">
    <source>
        <dbReference type="EMBL" id="KAJ8911210.1"/>
    </source>
</evidence>
<feature type="coiled-coil region" evidence="1">
    <location>
        <begin position="138"/>
        <end position="165"/>
    </location>
</feature>
<name>A0AAV8VAZ8_9CUCU</name>
<evidence type="ECO:0000313" key="3">
    <source>
        <dbReference type="Proteomes" id="UP001159042"/>
    </source>
</evidence>
<comment type="caution">
    <text evidence="2">The sequence shown here is derived from an EMBL/GenBank/DDBJ whole genome shotgun (WGS) entry which is preliminary data.</text>
</comment>
<keyword evidence="3" id="KW-1185">Reference proteome</keyword>
<dbReference type="EMBL" id="JANEYG010000207">
    <property type="protein sequence ID" value="KAJ8911210.1"/>
    <property type="molecule type" value="Genomic_DNA"/>
</dbReference>
<dbReference type="AlphaFoldDB" id="A0AAV8VAZ8"/>
<keyword evidence="1" id="KW-0175">Coiled coil</keyword>